<dbReference type="RefSeq" id="WP_021658966.1">
    <property type="nucleotide sequence ID" value="NZ_FQVY01000001.1"/>
</dbReference>
<reference evidence="3" key="1">
    <citation type="submission" date="2016-11" db="EMBL/GenBank/DDBJ databases">
        <authorList>
            <person name="Varghese N."/>
            <person name="Submissions S."/>
        </authorList>
    </citation>
    <scope>NUCLEOTIDE SEQUENCE</scope>
    <source>
        <strain evidence="3">DSM 4029</strain>
    </source>
</reference>
<dbReference type="InterPro" id="IPR007612">
    <property type="entry name" value="LOR"/>
</dbReference>
<dbReference type="SUPFAM" id="SSF54518">
    <property type="entry name" value="Tubby C-terminal domain-like"/>
    <property type="match status" value="1"/>
</dbReference>
<dbReference type="Proteomes" id="UP000184089">
    <property type="component" value="Unassembled WGS sequence"/>
</dbReference>
<evidence type="ECO:0000313" key="3">
    <source>
        <dbReference type="EMBL" id="SHF80488.1"/>
    </source>
</evidence>
<dbReference type="EMBL" id="WWVX01000004">
    <property type="protein sequence ID" value="MZL69631.1"/>
    <property type="molecule type" value="Genomic_DNA"/>
</dbReference>
<sequence>MKLLFRQRFFSWFDSYDIYDEWGVSLFTVKGQLSWGHRLEIYDTQDRYLGQVKEEVLTVLPRFALYLGERCIGQIKREFTLFRPSYTLDCNGWRVEGDWLGWNYQVLDAAGREIARVYKEPLHWTDTYVIEVAEQGNVLLALMIVLAIDAANCSNG</sequence>
<proteinExistence type="inferred from homology"/>
<evidence type="ECO:0000256" key="1">
    <source>
        <dbReference type="ARBA" id="ARBA00005437"/>
    </source>
</evidence>
<protein>
    <submittedName>
        <fullName evidence="3">Uncharacterized protein YxjI</fullName>
    </submittedName>
</protein>
<dbReference type="Gene3D" id="2.40.160.200">
    <property type="entry name" value="LURP1-related"/>
    <property type="match status" value="1"/>
</dbReference>
<comment type="similarity">
    <text evidence="1">Belongs to the LOR family.</text>
</comment>
<dbReference type="Proteomes" id="UP000474718">
    <property type="component" value="Unassembled WGS sequence"/>
</dbReference>
<accession>A0AAQ1MCB1</accession>
<comment type="caution">
    <text evidence="3">The sequence shown here is derived from an EMBL/GenBank/DDBJ whole genome shotgun (WGS) entry which is preliminary data.</text>
</comment>
<dbReference type="EMBL" id="FQVY01000001">
    <property type="protein sequence ID" value="SHF80488.1"/>
    <property type="molecule type" value="Genomic_DNA"/>
</dbReference>
<dbReference type="AlphaFoldDB" id="A0AAQ1MCB1"/>
<gene>
    <name evidence="2" type="ORF">GT747_07665</name>
    <name evidence="3" type="ORF">SAMN05444424_0740</name>
</gene>
<evidence type="ECO:0000313" key="2">
    <source>
        <dbReference type="EMBL" id="MZL69631.1"/>
    </source>
</evidence>
<organism evidence="3 4">
    <name type="scientific">Bittarella massiliensis</name>
    <name type="common">ex Durand et al. 2017</name>
    <dbReference type="NCBI Taxonomy" id="1720313"/>
    <lineage>
        <taxon>Bacteria</taxon>
        <taxon>Bacillati</taxon>
        <taxon>Bacillota</taxon>
        <taxon>Clostridia</taxon>
        <taxon>Eubacteriales</taxon>
        <taxon>Oscillospiraceae</taxon>
        <taxon>Bittarella (ex Durand et al. 2017)</taxon>
    </lineage>
</organism>
<reference evidence="4" key="2">
    <citation type="submission" date="2016-11" db="EMBL/GenBank/DDBJ databases">
        <authorList>
            <person name="Jaros S."/>
            <person name="Januszkiewicz K."/>
            <person name="Wedrychowicz H."/>
        </authorList>
    </citation>
    <scope>NUCLEOTIDE SEQUENCE [LARGE SCALE GENOMIC DNA]</scope>
    <source>
        <strain evidence="4">DSM 4029</strain>
    </source>
</reference>
<keyword evidence="5" id="KW-1185">Reference proteome</keyword>
<evidence type="ECO:0000313" key="4">
    <source>
        <dbReference type="Proteomes" id="UP000184089"/>
    </source>
</evidence>
<evidence type="ECO:0000313" key="5">
    <source>
        <dbReference type="Proteomes" id="UP000474718"/>
    </source>
</evidence>
<dbReference type="Pfam" id="PF04525">
    <property type="entry name" value="LOR"/>
    <property type="match status" value="1"/>
</dbReference>
<dbReference type="InterPro" id="IPR025659">
    <property type="entry name" value="Tubby-like_C"/>
</dbReference>
<name>A0AAQ1MCB1_9FIRM</name>
<reference evidence="2 5" key="3">
    <citation type="journal article" date="2019" name="Nat. Med.">
        <title>A library of human gut bacterial isolates paired with longitudinal multiomics data enables mechanistic microbiome research.</title>
        <authorList>
            <person name="Poyet M."/>
            <person name="Groussin M."/>
            <person name="Gibbons S.M."/>
            <person name="Avila-Pacheco J."/>
            <person name="Jiang X."/>
            <person name="Kearney S.M."/>
            <person name="Perrotta A.R."/>
            <person name="Berdy B."/>
            <person name="Zhao S."/>
            <person name="Lieberman T.D."/>
            <person name="Swanson P.K."/>
            <person name="Smith M."/>
            <person name="Roesemann S."/>
            <person name="Alexander J.E."/>
            <person name="Rich S.A."/>
            <person name="Livny J."/>
            <person name="Vlamakis H."/>
            <person name="Clish C."/>
            <person name="Bullock K."/>
            <person name="Deik A."/>
            <person name="Scott J."/>
            <person name="Pierce K.A."/>
            <person name="Xavier R.J."/>
            <person name="Alm E.J."/>
        </authorList>
    </citation>
    <scope>NUCLEOTIDE SEQUENCE [LARGE SCALE GENOMIC DNA]</scope>
    <source>
        <strain evidence="2 5">BIOML-A2</strain>
    </source>
</reference>
<dbReference type="InterPro" id="IPR038595">
    <property type="entry name" value="LOR_sf"/>
</dbReference>